<reference evidence="6 7" key="1">
    <citation type="submission" date="2018-07" db="EMBL/GenBank/DDBJ databases">
        <title>Genomic Encyclopedia of Type Strains, Phase IV (KMG-IV): sequencing the most valuable type-strain genomes for metagenomic binning, comparative biology and taxonomic classification.</title>
        <authorList>
            <person name="Goeker M."/>
        </authorList>
    </citation>
    <scope>NUCLEOTIDE SEQUENCE [LARGE SCALE GENOMIC DNA]</scope>
    <source>
        <strain evidence="6 7">DSM 21634</strain>
    </source>
</reference>
<evidence type="ECO:0000256" key="3">
    <source>
        <dbReference type="ARBA" id="ARBA00023125"/>
    </source>
</evidence>
<dbReference type="PROSITE" id="PS50931">
    <property type="entry name" value="HTH_LYSR"/>
    <property type="match status" value="1"/>
</dbReference>
<evidence type="ECO:0000256" key="2">
    <source>
        <dbReference type="ARBA" id="ARBA00023015"/>
    </source>
</evidence>
<dbReference type="GO" id="GO:0003677">
    <property type="term" value="F:DNA binding"/>
    <property type="evidence" value="ECO:0007669"/>
    <property type="project" value="UniProtKB-KW"/>
</dbReference>
<dbReference type="OrthoDB" id="5292387at2"/>
<feature type="domain" description="HTH lysR-type" evidence="5">
    <location>
        <begin position="1"/>
        <end position="58"/>
    </location>
</feature>
<dbReference type="FunFam" id="1.10.10.10:FF:000001">
    <property type="entry name" value="LysR family transcriptional regulator"/>
    <property type="match status" value="1"/>
</dbReference>
<dbReference type="InterPro" id="IPR000847">
    <property type="entry name" value="LysR_HTH_N"/>
</dbReference>
<comment type="similarity">
    <text evidence="1">Belongs to the LysR transcriptional regulatory family.</text>
</comment>
<evidence type="ECO:0000259" key="5">
    <source>
        <dbReference type="PROSITE" id="PS50931"/>
    </source>
</evidence>
<dbReference type="CDD" id="cd08414">
    <property type="entry name" value="PBP2_LTTR_aromatics_like"/>
    <property type="match status" value="1"/>
</dbReference>
<name>A0A368X8X5_9BURK</name>
<evidence type="ECO:0000256" key="1">
    <source>
        <dbReference type="ARBA" id="ARBA00009437"/>
    </source>
</evidence>
<dbReference type="Proteomes" id="UP000252884">
    <property type="component" value="Unassembled WGS sequence"/>
</dbReference>
<dbReference type="AlphaFoldDB" id="A0A368X8X5"/>
<evidence type="ECO:0000313" key="6">
    <source>
        <dbReference type="EMBL" id="RCW64411.1"/>
    </source>
</evidence>
<protein>
    <submittedName>
        <fullName evidence="6">DNA-binding transcriptional LysR family regulator</fullName>
    </submittedName>
</protein>
<dbReference type="InterPro" id="IPR036388">
    <property type="entry name" value="WH-like_DNA-bd_sf"/>
</dbReference>
<dbReference type="Pfam" id="PF03466">
    <property type="entry name" value="LysR_substrate"/>
    <property type="match status" value="1"/>
</dbReference>
<dbReference type="GO" id="GO:0032993">
    <property type="term" value="C:protein-DNA complex"/>
    <property type="evidence" value="ECO:0007669"/>
    <property type="project" value="TreeGrafter"/>
</dbReference>
<comment type="caution">
    <text evidence="6">The sequence shown here is derived from an EMBL/GenBank/DDBJ whole genome shotgun (WGS) entry which is preliminary data.</text>
</comment>
<gene>
    <name evidence="6" type="ORF">DES41_11535</name>
</gene>
<keyword evidence="2" id="KW-0805">Transcription regulation</keyword>
<organism evidence="6 7">
    <name type="scientific">Pseudorhodoferax soli</name>
    <dbReference type="NCBI Taxonomy" id="545864"/>
    <lineage>
        <taxon>Bacteria</taxon>
        <taxon>Pseudomonadati</taxon>
        <taxon>Pseudomonadota</taxon>
        <taxon>Betaproteobacteria</taxon>
        <taxon>Burkholderiales</taxon>
        <taxon>Comamonadaceae</taxon>
    </lineage>
</organism>
<dbReference type="RefSeq" id="WP_114472282.1">
    <property type="nucleotide sequence ID" value="NZ_QPJK01000015.1"/>
</dbReference>
<proteinExistence type="inferred from homology"/>
<dbReference type="InterPro" id="IPR036390">
    <property type="entry name" value="WH_DNA-bd_sf"/>
</dbReference>
<keyword evidence="4" id="KW-0804">Transcription</keyword>
<evidence type="ECO:0000256" key="4">
    <source>
        <dbReference type="ARBA" id="ARBA00023163"/>
    </source>
</evidence>
<keyword evidence="7" id="KW-1185">Reference proteome</keyword>
<accession>A0A368X8X5</accession>
<dbReference type="SUPFAM" id="SSF53850">
    <property type="entry name" value="Periplasmic binding protein-like II"/>
    <property type="match status" value="1"/>
</dbReference>
<dbReference type="SUPFAM" id="SSF46785">
    <property type="entry name" value="Winged helix' DNA-binding domain"/>
    <property type="match status" value="1"/>
</dbReference>
<keyword evidence="3 6" id="KW-0238">DNA-binding</keyword>
<sequence length="301" mass="31857">MELRQLRQFVTVAETRSLRRAAERLHMAQPPLSVAMRKLEEDMGVALFERSARGVQLTSAGEGALAAARKCLAAAAEVGAAARAVAGGETGELRIGFTGSTTFGLLPRVVRAFHQRWPQVRLHLHELTNQQSLTQVQAGQMDLAFVRVPTSHLPGLHFEVMERDRFCVALPPGHALAAKAQLTLRDLAGQDSIGYTPSPVGGLHAASSRLLQQAEVAVQLVQEAVQVSTVLGLVLSGLGLALVPSTNAHYYATSVVYRPLRGLPRDSGIGIALVHRPDSGNPATAHFAASAAQLAAGGVEA</sequence>
<dbReference type="PANTHER" id="PTHR30346">
    <property type="entry name" value="TRANSCRIPTIONAL DUAL REGULATOR HCAR-RELATED"/>
    <property type="match status" value="1"/>
</dbReference>
<dbReference type="PANTHER" id="PTHR30346:SF0">
    <property type="entry name" value="HCA OPERON TRANSCRIPTIONAL ACTIVATOR HCAR"/>
    <property type="match status" value="1"/>
</dbReference>
<dbReference type="GO" id="GO:0003700">
    <property type="term" value="F:DNA-binding transcription factor activity"/>
    <property type="evidence" value="ECO:0007669"/>
    <property type="project" value="InterPro"/>
</dbReference>
<dbReference type="Pfam" id="PF00126">
    <property type="entry name" value="HTH_1"/>
    <property type="match status" value="1"/>
</dbReference>
<dbReference type="PRINTS" id="PR00039">
    <property type="entry name" value="HTHLYSR"/>
</dbReference>
<dbReference type="Gene3D" id="3.40.190.10">
    <property type="entry name" value="Periplasmic binding protein-like II"/>
    <property type="match status" value="2"/>
</dbReference>
<dbReference type="Gene3D" id="1.10.10.10">
    <property type="entry name" value="Winged helix-like DNA-binding domain superfamily/Winged helix DNA-binding domain"/>
    <property type="match status" value="1"/>
</dbReference>
<evidence type="ECO:0000313" key="7">
    <source>
        <dbReference type="Proteomes" id="UP000252884"/>
    </source>
</evidence>
<dbReference type="EMBL" id="QPJK01000015">
    <property type="protein sequence ID" value="RCW64411.1"/>
    <property type="molecule type" value="Genomic_DNA"/>
</dbReference>
<dbReference type="InterPro" id="IPR005119">
    <property type="entry name" value="LysR_subst-bd"/>
</dbReference>